<feature type="compositionally biased region" description="Acidic residues" evidence="7">
    <location>
        <begin position="498"/>
        <end position="507"/>
    </location>
</feature>
<keyword evidence="4" id="KW-0597">Phosphoprotein</keyword>
<dbReference type="STRING" id="40149.A0A0E0CQ56"/>
<protein>
    <recommendedName>
        <fullName evidence="12">VHS domain-containing protein</fullName>
    </recommendedName>
</protein>
<dbReference type="Gene3D" id="1.20.58.160">
    <property type="match status" value="1"/>
</dbReference>
<evidence type="ECO:0000256" key="3">
    <source>
        <dbReference type="ARBA" id="ARBA00022448"/>
    </source>
</evidence>
<evidence type="ECO:0000256" key="4">
    <source>
        <dbReference type="ARBA" id="ARBA00022553"/>
    </source>
</evidence>
<dbReference type="SUPFAM" id="SSF89009">
    <property type="entry name" value="GAT-like domain"/>
    <property type="match status" value="1"/>
</dbReference>
<reference evidence="10" key="1">
    <citation type="submission" date="2015-04" db="UniProtKB">
        <authorList>
            <consortium name="EnsemblPlants"/>
        </authorList>
    </citation>
    <scope>IDENTIFICATION</scope>
</reference>
<feature type="domain" description="VHS" evidence="8">
    <location>
        <begin position="198"/>
        <end position="326"/>
    </location>
</feature>
<keyword evidence="6" id="KW-0472">Membrane</keyword>
<evidence type="ECO:0000256" key="7">
    <source>
        <dbReference type="SAM" id="MobiDB-lite"/>
    </source>
</evidence>
<feature type="region of interest" description="Disordered" evidence="7">
    <location>
        <begin position="470"/>
        <end position="535"/>
    </location>
</feature>
<evidence type="ECO:0008006" key="12">
    <source>
        <dbReference type="Google" id="ProtNLM"/>
    </source>
</evidence>
<feature type="region of interest" description="Disordered" evidence="7">
    <location>
        <begin position="110"/>
        <end position="129"/>
    </location>
</feature>
<reference evidence="10" key="2">
    <citation type="submission" date="2018-05" db="EMBL/GenBank/DDBJ databases">
        <title>OmerRS3 (Oryza meridionalis Reference Sequence Version 3).</title>
        <authorList>
            <person name="Zhang J."/>
            <person name="Kudrna D."/>
            <person name="Lee S."/>
            <person name="Talag J."/>
            <person name="Welchert J."/>
            <person name="Wing R.A."/>
        </authorList>
    </citation>
    <scope>NUCLEOTIDE SEQUENCE [LARGE SCALE GENOMIC DNA]</scope>
    <source>
        <strain evidence="10">cv. OR44</strain>
    </source>
</reference>
<evidence type="ECO:0000256" key="5">
    <source>
        <dbReference type="ARBA" id="ARBA00022927"/>
    </source>
</evidence>
<dbReference type="SMART" id="SM00288">
    <property type="entry name" value="VHS"/>
    <property type="match status" value="1"/>
</dbReference>
<dbReference type="SUPFAM" id="SSF48464">
    <property type="entry name" value="ENTH/VHS domain"/>
    <property type="match status" value="1"/>
</dbReference>
<comment type="subcellular location">
    <subcellularLocation>
        <location evidence="1">Membrane</location>
        <topology evidence="1">Peripheral membrane protein</topology>
    </subcellularLocation>
</comment>
<dbReference type="CDD" id="cd03561">
    <property type="entry name" value="VHS"/>
    <property type="match status" value="1"/>
</dbReference>
<proteinExistence type="inferred from homology"/>
<organism evidence="10">
    <name type="scientific">Oryza meridionalis</name>
    <dbReference type="NCBI Taxonomy" id="40149"/>
    <lineage>
        <taxon>Eukaryota</taxon>
        <taxon>Viridiplantae</taxon>
        <taxon>Streptophyta</taxon>
        <taxon>Embryophyta</taxon>
        <taxon>Tracheophyta</taxon>
        <taxon>Spermatophyta</taxon>
        <taxon>Magnoliopsida</taxon>
        <taxon>Liliopsida</taxon>
        <taxon>Poales</taxon>
        <taxon>Poaceae</taxon>
        <taxon>BOP clade</taxon>
        <taxon>Oryzoideae</taxon>
        <taxon>Oryzeae</taxon>
        <taxon>Oryzinae</taxon>
        <taxon>Oryza</taxon>
    </lineage>
</organism>
<evidence type="ECO:0000313" key="10">
    <source>
        <dbReference type="EnsemblPlants" id="OMERI02G27930.1"/>
    </source>
</evidence>
<name>A0A0E0CQ56_9ORYZ</name>
<evidence type="ECO:0000313" key="11">
    <source>
        <dbReference type="Proteomes" id="UP000008021"/>
    </source>
</evidence>
<dbReference type="AlphaFoldDB" id="A0A0E0CQ56"/>
<evidence type="ECO:0000259" key="8">
    <source>
        <dbReference type="PROSITE" id="PS50179"/>
    </source>
</evidence>
<evidence type="ECO:0000256" key="2">
    <source>
        <dbReference type="ARBA" id="ARBA00007708"/>
    </source>
</evidence>
<comment type="similarity">
    <text evidence="2">Belongs to the TOM1 family.</text>
</comment>
<dbReference type="Pfam" id="PF03127">
    <property type="entry name" value="GAT"/>
    <property type="match status" value="1"/>
</dbReference>
<dbReference type="FunFam" id="1.25.40.90:FF:000038">
    <property type="entry name" value="TOM1-like protein 2"/>
    <property type="match status" value="1"/>
</dbReference>
<dbReference type="InterPro" id="IPR004152">
    <property type="entry name" value="GAT_dom"/>
</dbReference>
<dbReference type="Gramene" id="OMERI02G27930.1">
    <property type="protein sequence ID" value="OMERI02G27930.1"/>
    <property type="gene ID" value="OMERI02G27930"/>
</dbReference>
<feature type="region of interest" description="Disordered" evidence="7">
    <location>
        <begin position="65"/>
        <end position="97"/>
    </location>
</feature>
<feature type="compositionally biased region" description="Basic and acidic residues" evidence="7">
    <location>
        <begin position="521"/>
        <end position="535"/>
    </location>
</feature>
<dbReference type="InterPro" id="IPR002014">
    <property type="entry name" value="VHS_dom"/>
</dbReference>
<dbReference type="PANTHER" id="PTHR46646:SF1">
    <property type="entry name" value="TOM1-LIKE PROTEIN 1"/>
    <property type="match status" value="1"/>
</dbReference>
<feature type="compositionally biased region" description="Basic and acidic residues" evidence="7">
    <location>
        <begin position="110"/>
        <end position="121"/>
    </location>
</feature>
<dbReference type="InterPro" id="IPR044836">
    <property type="entry name" value="TOL_plant"/>
</dbReference>
<keyword evidence="11" id="KW-1185">Reference proteome</keyword>
<dbReference type="eggNOG" id="KOG1087">
    <property type="taxonomic scope" value="Eukaryota"/>
</dbReference>
<evidence type="ECO:0000259" key="9">
    <source>
        <dbReference type="PROSITE" id="PS50909"/>
    </source>
</evidence>
<accession>A0A0E0CQ56</accession>
<dbReference type="GO" id="GO:0016020">
    <property type="term" value="C:membrane"/>
    <property type="evidence" value="ECO:0007669"/>
    <property type="project" value="UniProtKB-SubCell"/>
</dbReference>
<dbReference type="PROSITE" id="PS50909">
    <property type="entry name" value="GAT"/>
    <property type="match status" value="1"/>
</dbReference>
<keyword evidence="3" id="KW-0813">Transport</keyword>
<dbReference type="InterPro" id="IPR038425">
    <property type="entry name" value="GAT_sf"/>
</dbReference>
<dbReference type="EnsemblPlants" id="OMERI02G27930.1">
    <property type="protein sequence ID" value="OMERI02G27930.1"/>
    <property type="gene ID" value="OMERI02G27930"/>
</dbReference>
<evidence type="ECO:0000256" key="1">
    <source>
        <dbReference type="ARBA" id="ARBA00004170"/>
    </source>
</evidence>
<keyword evidence="5" id="KW-0653">Protein transport</keyword>
<dbReference type="PROSITE" id="PS50179">
    <property type="entry name" value="VHS"/>
    <property type="match status" value="1"/>
</dbReference>
<sequence>MKMKCTVCRLLSPGRHLCMSMAYICLSSGQLPIFTDLLATNCYVAVEVGRSPRCTFQQQLTNTVGGTKENRNSKAPSTQLHKNSTERRGNDDTSSGAARQIYAYRRGDRLAPSDSVAERARPARSTGRATDAVGLLPSRLIVKMSDNLMDKVSAFGERLKITGSEVSKKMTAGMSSMSFKMKEIFQGQTPADKIVEEATSENLDGPDWSANLEICDLINTEKVNSVELIRGIKKRIMLKEARVQYLSLVLLETIVKNCEKAFSEVAAERVLDEMVRLIDDPQTVVNNRNKALMLIEAWGESGDELRYLPVYEETYKSLKSRGVRFPGRDNESLAPIFTPARSVAEAEVDANFSQQTFEDVQVHTYTAEETKEAFDVARNSIELLSTVLSSSPQQDALQDDLTSTLVQQCYQSQHTIQRMIETAGDNEAMLFEALSVNDEIQKVLSKYEEMKKPAASESAEQRPVVIPIATEHEDSATVGNEDALVRKPAGSRARSGGDDDILDDLDEMIFGKKGGSSSQEGPKKQDPKKDDLISF</sequence>
<dbReference type="GO" id="GO:0035091">
    <property type="term" value="F:phosphatidylinositol binding"/>
    <property type="evidence" value="ECO:0007669"/>
    <property type="project" value="InterPro"/>
</dbReference>
<dbReference type="GO" id="GO:0043328">
    <property type="term" value="P:protein transport to vacuole involved in ubiquitin-dependent protein catabolic process via the multivesicular body sorting pathway"/>
    <property type="evidence" value="ECO:0007669"/>
    <property type="project" value="InterPro"/>
</dbReference>
<dbReference type="GO" id="GO:0005737">
    <property type="term" value="C:cytoplasm"/>
    <property type="evidence" value="ECO:0007669"/>
    <property type="project" value="UniProtKB-ARBA"/>
</dbReference>
<evidence type="ECO:0000256" key="6">
    <source>
        <dbReference type="ARBA" id="ARBA00023136"/>
    </source>
</evidence>
<dbReference type="PANTHER" id="PTHR46646">
    <property type="entry name" value="TOM1-LIKE PROTEIN 1"/>
    <property type="match status" value="1"/>
</dbReference>
<dbReference type="CDD" id="cd14231">
    <property type="entry name" value="GAT_GGA-like_plant"/>
    <property type="match status" value="1"/>
</dbReference>
<dbReference type="Pfam" id="PF00790">
    <property type="entry name" value="VHS"/>
    <property type="match status" value="1"/>
</dbReference>
<feature type="domain" description="GAT" evidence="9">
    <location>
        <begin position="365"/>
        <end position="452"/>
    </location>
</feature>
<dbReference type="GO" id="GO:0043130">
    <property type="term" value="F:ubiquitin binding"/>
    <property type="evidence" value="ECO:0007669"/>
    <property type="project" value="InterPro"/>
</dbReference>
<dbReference type="Proteomes" id="UP000008021">
    <property type="component" value="Chromosome 2"/>
</dbReference>
<dbReference type="Gene3D" id="1.25.40.90">
    <property type="match status" value="1"/>
</dbReference>
<dbReference type="InterPro" id="IPR008942">
    <property type="entry name" value="ENTH_VHS"/>
</dbReference>
<feature type="compositionally biased region" description="Polar residues" evidence="7">
    <location>
        <begin position="73"/>
        <end position="82"/>
    </location>
</feature>